<feature type="signal peptide" evidence="1">
    <location>
        <begin position="1"/>
        <end position="25"/>
    </location>
</feature>
<gene>
    <name evidence="2" type="ORF">RU08_01500</name>
</gene>
<evidence type="ECO:0008006" key="4">
    <source>
        <dbReference type="Google" id="ProtNLM"/>
    </source>
</evidence>
<dbReference type="Gene3D" id="3.30.10.10">
    <property type="entry name" value="Trypsin Inhibitor V, subunit A"/>
    <property type="match status" value="1"/>
</dbReference>
<dbReference type="PANTHER" id="PTHR39600:SF1">
    <property type="entry name" value="PEPTIDASE INHIBITOR I78 FAMILY PROTEIN"/>
    <property type="match status" value="1"/>
</dbReference>
<dbReference type="RefSeq" id="WP_042552013.1">
    <property type="nucleotide sequence ID" value="NZ_JXQW01000002.1"/>
</dbReference>
<organism evidence="2 3">
    <name type="scientific">Pseudomonas fulva</name>
    <dbReference type="NCBI Taxonomy" id="47880"/>
    <lineage>
        <taxon>Bacteria</taxon>
        <taxon>Pseudomonadati</taxon>
        <taxon>Pseudomonadota</taxon>
        <taxon>Gammaproteobacteria</taxon>
        <taxon>Pseudomonadales</taxon>
        <taxon>Pseudomonadaceae</taxon>
        <taxon>Pseudomonas</taxon>
    </lineage>
</organism>
<name>A0A0D0JJM4_9PSED</name>
<dbReference type="OrthoDB" id="7917348at2"/>
<dbReference type="InterPro" id="IPR021719">
    <property type="entry name" value="Prot_inh_I78"/>
</dbReference>
<evidence type="ECO:0000313" key="3">
    <source>
        <dbReference type="Proteomes" id="UP000032068"/>
    </source>
</evidence>
<evidence type="ECO:0000256" key="1">
    <source>
        <dbReference type="SAM" id="SignalP"/>
    </source>
</evidence>
<evidence type="ECO:0000313" key="2">
    <source>
        <dbReference type="EMBL" id="KIQ06408.1"/>
    </source>
</evidence>
<feature type="chain" id="PRO_5002231038" description="Peptidase inhibitor I78 family protein" evidence="1">
    <location>
        <begin position="26"/>
        <end position="103"/>
    </location>
</feature>
<proteinExistence type="predicted"/>
<accession>A0A0D0JJM4</accession>
<protein>
    <recommendedName>
        <fullName evidence="4">Peptidase inhibitor I78 family protein</fullName>
    </recommendedName>
</protein>
<comment type="caution">
    <text evidence="2">The sequence shown here is derived from an EMBL/GenBank/DDBJ whole genome shotgun (WGS) entry which is preliminary data.</text>
</comment>
<dbReference type="EMBL" id="JXQW01000002">
    <property type="protein sequence ID" value="KIQ06408.1"/>
    <property type="molecule type" value="Genomic_DNA"/>
</dbReference>
<dbReference type="PROSITE" id="PS51257">
    <property type="entry name" value="PROKAR_LIPOPROTEIN"/>
    <property type="match status" value="1"/>
</dbReference>
<reference evidence="2 3" key="1">
    <citation type="submission" date="2014-12" db="EMBL/GenBank/DDBJ databases">
        <title>16Stimator: statistical estimation of ribosomal gene copy numbers from draft genome assemblies.</title>
        <authorList>
            <person name="Perisin M.A."/>
            <person name="Vetter M."/>
            <person name="Gilbert J.A."/>
            <person name="Bergelson J."/>
        </authorList>
    </citation>
    <scope>NUCLEOTIDE SEQUENCE [LARGE SCALE GENOMIC DNA]</scope>
    <source>
        <strain evidence="2 3">MEJ086</strain>
    </source>
</reference>
<dbReference type="AlphaFoldDB" id="A0A0D0JJM4"/>
<dbReference type="PANTHER" id="PTHR39600">
    <property type="entry name" value="PEPTIDASE INHIBITOR I78 FAMILY PROTEIN"/>
    <property type="match status" value="1"/>
</dbReference>
<keyword evidence="1" id="KW-0732">Signal</keyword>
<dbReference type="Pfam" id="PF11720">
    <property type="entry name" value="Inhibitor_I78"/>
    <property type="match status" value="1"/>
</dbReference>
<sequence length="103" mass="10586">MAFKHLIGGAALLAVLAGCSSTDTAPTQASKPANNNGKCSAEAAQGLLGQVATAEIVEQARQQSGARTARVLSPGDMVTLDYDSQRLNIDISEAEVIERIACG</sequence>
<dbReference type="Proteomes" id="UP000032068">
    <property type="component" value="Unassembled WGS sequence"/>
</dbReference>